<dbReference type="EMBL" id="JBHSTI010000001">
    <property type="protein sequence ID" value="MFC6236261.1"/>
    <property type="molecule type" value="Genomic_DNA"/>
</dbReference>
<name>A0ABW1SV33_9ACTN</name>
<keyword evidence="2" id="KW-1185">Reference proteome</keyword>
<reference evidence="2" key="1">
    <citation type="journal article" date="2019" name="Int. J. Syst. Evol. Microbiol.">
        <title>The Global Catalogue of Microorganisms (GCM) 10K type strain sequencing project: providing services to taxonomists for standard genome sequencing and annotation.</title>
        <authorList>
            <consortium name="The Broad Institute Genomics Platform"/>
            <consortium name="The Broad Institute Genome Sequencing Center for Infectious Disease"/>
            <person name="Wu L."/>
            <person name="Ma J."/>
        </authorList>
    </citation>
    <scope>NUCLEOTIDE SEQUENCE [LARGE SCALE GENOMIC DNA]</scope>
    <source>
        <strain evidence="2">CGMCC 4.7317</strain>
    </source>
</reference>
<comment type="caution">
    <text evidence="1">The sequence shown here is derived from an EMBL/GenBank/DDBJ whole genome shotgun (WGS) entry which is preliminary data.</text>
</comment>
<dbReference type="Proteomes" id="UP001596138">
    <property type="component" value="Unassembled WGS sequence"/>
</dbReference>
<evidence type="ECO:0000313" key="2">
    <source>
        <dbReference type="Proteomes" id="UP001596138"/>
    </source>
</evidence>
<dbReference type="RefSeq" id="WP_386763310.1">
    <property type="nucleotide sequence ID" value="NZ_JBHSTI010000001.1"/>
</dbReference>
<organism evidence="1 2">
    <name type="scientific">Longivirga aurantiaca</name>
    <dbReference type="NCBI Taxonomy" id="1837743"/>
    <lineage>
        <taxon>Bacteria</taxon>
        <taxon>Bacillati</taxon>
        <taxon>Actinomycetota</taxon>
        <taxon>Actinomycetes</taxon>
        <taxon>Sporichthyales</taxon>
        <taxon>Sporichthyaceae</taxon>
        <taxon>Longivirga</taxon>
    </lineage>
</organism>
<proteinExistence type="predicted"/>
<gene>
    <name evidence="1" type="ORF">ACFQGU_00090</name>
</gene>
<accession>A0ABW1SV33</accession>
<dbReference type="InterPro" id="IPR021398">
    <property type="entry name" value="DUF3037"/>
</dbReference>
<sequence length="128" mass="13809">MPHTYEWAVLRVVPRVERCEFVNVGVVVYCQALDYLACSVADDLGRALSLDPTLDVEGVRAHLDAVRAVCEGSPEAGANGARKQGERFRWLVAPRSTVVQPSPVHTGITESPEAELADLAARMVAPPS</sequence>
<protein>
    <submittedName>
        <fullName evidence="1">DUF3037 domain-containing protein</fullName>
    </submittedName>
</protein>
<dbReference type="Pfam" id="PF11236">
    <property type="entry name" value="DUF3037"/>
    <property type="match status" value="1"/>
</dbReference>
<evidence type="ECO:0000313" key="1">
    <source>
        <dbReference type="EMBL" id="MFC6236261.1"/>
    </source>
</evidence>